<protein>
    <submittedName>
        <fullName evidence="1">Protein containing DUF75</fullName>
    </submittedName>
</protein>
<dbReference type="Pfam" id="PF09754">
    <property type="entry name" value="PAC2"/>
    <property type="match status" value="1"/>
</dbReference>
<dbReference type="AlphaFoldDB" id="T1A7L3"/>
<dbReference type="Gene3D" id="3.40.50.10900">
    <property type="entry name" value="PAC-like subunit"/>
    <property type="match status" value="1"/>
</dbReference>
<dbReference type="PANTHER" id="PTHR35610">
    <property type="entry name" value="3-ISOPROPYLMALATE DEHYDRATASE-RELATED"/>
    <property type="match status" value="1"/>
</dbReference>
<dbReference type="EMBL" id="AUZZ01008651">
    <property type="protein sequence ID" value="EQD36894.1"/>
    <property type="molecule type" value="Genomic_DNA"/>
</dbReference>
<dbReference type="InterPro" id="IPR019151">
    <property type="entry name" value="Proteasome_assmbl_chaperone_2"/>
</dbReference>
<reference evidence="1" key="2">
    <citation type="journal article" date="2014" name="ISME J.">
        <title>Microbial stratification in low pH oxic and suboxic macroscopic growths along an acid mine drainage.</title>
        <authorList>
            <person name="Mendez-Garcia C."/>
            <person name="Mesa V."/>
            <person name="Sprenger R.R."/>
            <person name="Richter M."/>
            <person name="Diez M.S."/>
            <person name="Solano J."/>
            <person name="Bargiela R."/>
            <person name="Golyshina O.V."/>
            <person name="Manteca A."/>
            <person name="Ramos J.L."/>
            <person name="Gallego J.R."/>
            <person name="Llorente I."/>
            <person name="Martins Dos Santos V.A."/>
            <person name="Jensen O.N."/>
            <person name="Pelaez A.I."/>
            <person name="Sanchez J."/>
            <person name="Ferrer M."/>
        </authorList>
    </citation>
    <scope>NUCLEOTIDE SEQUENCE</scope>
</reference>
<proteinExistence type="predicted"/>
<name>T1A7L3_9ZZZZ</name>
<dbReference type="InterPro" id="IPR038389">
    <property type="entry name" value="PSMG2_sf"/>
</dbReference>
<sequence>MPTKGVTVVDTRDEPLTGAMMVVGFPTHGLVGSVAASYLVHALDMEPIAYMTSEAFPPTVVMEEGIVSAPVRLYASKLVCGVDRSCDQLVVAIADIQPPIDLLNGLGRALLDWTEAKGIHLVVAVEGQPLEGEVGADARI</sequence>
<organism evidence="1">
    <name type="scientific">mine drainage metagenome</name>
    <dbReference type="NCBI Taxonomy" id="410659"/>
    <lineage>
        <taxon>unclassified sequences</taxon>
        <taxon>metagenomes</taxon>
        <taxon>ecological metagenomes</taxon>
    </lineage>
</organism>
<evidence type="ECO:0000313" key="1">
    <source>
        <dbReference type="EMBL" id="EQD36894.1"/>
    </source>
</evidence>
<reference evidence="1" key="1">
    <citation type="submission" date="2013-08" db="EMBL/GenBank/DDBJ databases">
        <authorList>
            <person name="Mendez C."/>
            <person name="Richter M."/>
            <person name="Ferrer M."/>
            <person name="Sanchez J."/>
        </authorList>
    </citation>
    <scope>NUCLEOTIDE SEQUENCE</scope>
</reference>
<dbReference type="PANTHER" id="PTHR35610:SF3">
    <property type="entry name" value="PROTEASOME ASSEMBLY CHAPERONE FAMILY PROTEIN"/>
    <property type="match status" value="1"/>
</dbReference>
<feature type="non-terminal residue" evidence="1">
    <location>
        <position position="140"/>
    </location>
</feature>
<accession>T1A7L3</accession>
<gene>
    <name evidence="1" type="ORF">B2A_11985</name>
</gene>
<comment type="caution">
    <text evidence="1">The sequence shown here is derived from an EMBL/GenBank/DDBJ whole genome shotgun (WGS) entry which is preliminary data.</text>
</comment>
<dbReference type="SUPFAM" id="SSF159659">
    <property type="entry name" value="Cgl1923-like"/>
    <property type="match status" value="1"/>
</dbReference>